<dbReference type="NCBIfam" id="TIGR01430">
    <property type="entry name" value="aden_deam"/>
    <property type="match status" value="1"/>
</dbReference>
<dbReference type="Pfam" id="PF00962">
    <property type="entry name" value="A_deaminase"/>
    <property type="match status" value="1"/>
</dbReference>
<comment type="caution">
    <text evidence="7">The sequence shown here is derived from an EMBL/GenBank/DDBJ whole genome shotgun (WGS) entry which is preliminary data.</text>
</comment>
<dbReference type="SUPFAM" id="SSF51556">
    <property type="entry name" value="Metallo-dependent hydrolases"/>
    <property type="match status" value="1"/>
</dbReference>
<comment type="similarity">
    <text evidence="2">Belongs to the metallo-dependent hydrolases superfamily. Adenosine and AMP deaminases family.</text>
</comment>
<protein>
    <submittedName>
        <fullName evidence="7">Adenosine deaminase</fullName>
        <ecNumber evidence="7">3.5.4.4</ecNumber>
    </submittedName>
</protein>
<keyword evidence="8" id="KW-1185">Reference proteome</keyword>
<dbReference type="RefSeq" id="WP_370440778.1">
    <property type="nucleotide sequence ID" value="NZ_JBGFTU010000006.1"/>
</dbReference>
<accession>A0ABV4GZ08</accession>
<dbReference type="InterPro" id="IPR001365">
    <property type="entry name" value="A_deaminase_dom"/>
</dbReference>
<evidence type="ECO:0000256" key="5">
    <source>
        <dbReference type="ARBA" id="ARBA00022833"/>
    </source>
</evidence>
<evidence type="ECO:0000256" key="4">
    <source>
        <dbReference type="ARBA" id="ARBA00022801"/>
    </source>
</evidence>
<gene>
    <name evidence="7" type="primary">add</name>
    <name evidence="7" type="ORF">AB2L27_07180</name>
</gene>
<dbReference type="InterPro" id="IPR032466">
    <property type="entry name" value="Metal_Hydrolase"/>
</dbReference>
<dbReference type="GO" id="GO:0016787">
    <property type="term" value="F:hydrolase activity"/>
    <property type="evidence" value="ECO:0007669"/>
    <property type="project" value="UniProtKB-KW"/>
</dbReference>
<name>A0ABV4GZ08_9ACTN</name>
<dbReference type="EC" id="3.5.4.4" evidence="7"/>
<evidence type="ECO:0000256" key="3">
    <source>
        <dbReference type="ARBA" id="ARBA00022723"/>
    </source>
</evidence>
<dbReference type="EMBL" id="JBGFTU010000006">
    <property type="protein sequence ID" value="MEZ0164545.1"/>
    <property type="molecule type" value="Genomic_DNA"/>
</dbReference>
<keyword evidence="3" id="KW-0479">Metal-binding</keyword>
<evidence type="ECO:0000259" key="6">
    <source>
        <dbReference type="Pfam" id="PF00962"/>
    </source>
</evidence>
<dbReference type="InterPro" id="IPR006330">
    <property type="entry name" value="Ado/ade_deaminase"/>
</dbReference>
<evidence type="ECO:0000256" key="1">
    <source>
        <dbReference type="ARBA" id="ARBA00001947"/>
    </source>
</evidence>
<dbReference type="PANTHER" id="PTHR43114">
    <property type="entry name" value="ADENINE DEAMINASE"/>
    <property type="match status" value="1"/>
</dbReference>
<keyword evidence="4 7" id="KW-0378">Hydrolase</keyword>
<keyword evidence="5" id="KW-0862">Zinc</keyword>
<dbReference type="PANTHER" id="PTHR43114:SF6">
    <property type="entry name" value="ADENINE DEAMINASE"/>
    <property type="match status" value="1"/>
</dbReference>
<sequence length="338" mass="35576">MRDLATLPKAHLHLHLEGAMRPATLAEFAREAGEAAPPVRGYATFPEFVRMYDGAVAFIRTRDQLARVVREVVQDAAASGAVWIEAQANPMFYVPQFGTPQEVTEFMVRTGREEAGRLGVGFGLMLVAIRNLPPAEAEALARLAAGFAGRGVVSFGLAADEALFGPAPFERAFAIAREAGLLAAPHAGELRGPDSVREALDLLGARRVQHGVRAVEDPELVRRLADEGTVLDVCPSSNVALRVVPEMGAHPLPALLEAGVRCSLNGDDPLLFGPGLLEEYETARTALGLSDDQLAEVARASLEGAAAPAEFVGAQLAAVEAWLAGPAASAPARAAARE</sequence>
<evidence type="ECO:0000256" key="2">
    <source>
        <dbReference type="ARBA" id="ARBA00006676"/>
    </source>
</evidence>
<evidence type="ECO:0000313" key="7">
    <source>
        <dbReference type="EMBL" id="MEZ0164545.1"/>
    </source>
</evidence>
<dbReference type="Gene3D" id="3.20.20.140">
    <property type="entry name" value="Metal-dependent hydrolases"/>
    <property type="match status" value="1"/>
</dbReference>
<dbReference type="Proteomes" id="UP001565927">
    <property type="component" value="Unassembled WGS sequence"/>
</dbReference>
<feature type="domain" description="Adenosine deaminase" evidence="6">
    <location>
        <begin position="8"/>
        <end position="310"/>
    </location>
</feature>
<reference evidence="7 8" key="1">
    <citation type="submission" date="2024-07" db="EMBL/GenBank/DDBJ databases">
        <authorList>
            <person name="Thanompreechachai J."/>
            <person name="Duangmal K."/>
        </authorList>
    </citation>
    <scope>NUCLEOTIDE SEQUENCE [LARGE SCALE GENOMIC DNA]</scope>
    <source>
        <strain evidence="7 8">LSe6-4</strain>
    </source>
</reference>
<comment type="cofactor">
    <cofactor evidence="1">
        <name>Zn(2+)</name>
        <dbReference type="ChEBI" id="CHEBI:29105"/>
    </cofactor>
</comment>
<organism evidence="7 8">
    <name type="scientific">Kineococcus halophytocola</name>
    <dbReference type="NCBI Taxonomy" id="3234027"/>
    <lineage>
        <taxon>Bacteria</taxon>
        <taxon>Bacillati</taxon>
        <taxon>Actinomycetota</taxon>
        <taxon>Actinomycetes</taxon>
        <taxon>Kineosporiales</taxon>
        <taxon>Kineosporiaceae</taxon>
        <taxon>Kineococcus</taxon>
    </lineage>
</organism>
<evidence type="ECO:0000313" key="8">
    <source>
        <dbReference type="Proteomes" id="UP001565927"/>
    </source>
</evidence>
<proteinExistence type="inferred from homology"/>